<evidence type="ECO:0000313" key="3">
    <source>
        <dbReference type="Proteomes" id="UP000314294"/>
    </source>
</evidence>
<sequence length="174" mass="18179">MNIAQEPGPLTPLGAGPQGPVGVPHVAPEGPGPVVVQQRVDHAVGRRQAQRDHGGALQRHREAAGPRAAHGVQVQGAHHVVGQEAEQEGRGHHGDQAHRAPAAAAAGAVDAGAGREAPDDPAVAREDGEEREQEAEGQRHVVQDQDTPPGGGARRLEAPRRPRPETHSQWVDSI</sequence>
<protein>
    <submittedName>
        <fullName evidence="2">Uncharacterized protein</fullName>
    </submittedName>
</protein>
<feature type="compositionally biased region" description="Basic and acidic residues" evidence="1">
    <location>
        <begin position="39"/>
        <end position="64"/>
    </location>
</feature>
<feature type="compositionally biased region" description="Basic and acidic residues" evidence="1">
    <location>
        <begin position="87"/>
        <end position="98"/>
    </location>
</feature>
<dbReference type="Proteomes" id="UP000314294">
    <property type="component" value="Unassembled WGS sequence"/>
</dbReference>
<feature type="compositionally biased region" description="Basic and acidic residues" evidence="1">
    <location>
        <begin position="154"/>
        <end position="166"/>
    </location>
</feature>
<name>A0A4Z2ENM2_9TELE</name>
<evidence type="ECO:0000313" key="2">
    <source>
        <dbReference type="EMBL" id="TNN30054.1"/>
    </source>
</evidence>
<gene>
    <name evidence="2" type="ORF">EYF80_059795</name>
</gene>
<feature type="compositionally biased region" description="Basic and acidic residues" evidence="1">
    <location>
        <begin position="116"/>
        <end position="143"/>
    </location>
</feature>
<feature type="compositionally biased region" description="Low complexity" evidence="1">
    <location>
        <begin position="99"/>
        <end position="115"/>
    </location>
</feature>
<reference evidence="2 3" key="1">
    <citation type="submission" date="2019-03" db="EMBL/GenBank/DDBJ databases">
        <title>First draft genome of Liparis tanakae, snailfish: a comprehensive survey of snailfish specific genes.</title>
        <authorList>
            <person name="Kim W."/>
            <person name="Song I."/>
            <person name="Jeong J.-H."/>
            <person name="Kim D."/>
            <person name="Kim S."/>
            <person name="Ryu S."/>
            <person name="Song J.Y."/>
            <person name="Lee S.K."/>
        </authorList>
    </citation>
    <scope>NUCLEOTIDE SEQUENCE [LARGE SCALE GENOMIC DNA]</scope>
    <source>
        <tissue evidence="2">Muscle</tissue>
    </source>
</reference>
<comment type="caution">
    <text evidence="2">The sequence shown here is derived from an EMBL/GenBank/DDBJ whole genome shotgun (WGS) entry which is preliminary data.</text>
</comment>
<proteinExistence type="predicted"/>
<feature type="region of interest" description="Disordered" evidence="1">
    <location>
        <begin position="1"/>
        <end position="174"/>
    </location>
</feature>
<accession>A0A4Z2ENM2</accession>
<organism evidence="2 3">
    <name type="scientific">Liparis tanakae</name>
    <name type="common">Tanaka's snailfish</name>
    <dbReference type="NCBI Taxonomy" id="230148"/>
    <lineage>
        <taxon>Eukaryota</taxon>
        <taxon>Metazoa</taxon>
        <taxon>Chordata</taxon>
        <taxon>Craniata</taxon>
        <taxon>Vertebrata</taxon>
        <taxon>Euteleostomi</taxon>
        <taxon>Actinopterygii</taxon>
        <taxon>Neopterygii</taxon>
        <taxon>Teleostei</taxon>
        <taxon>Neoteleostei</taxon>
        <taxon>Acanthomorphata</taxon>
        <taxon>Eupercaria</taxon>
        <taxon>Perciformes</taxon>
        <taxon>Cottioidei</taxon>
        <taxon>Cottales</taxon>
        <taxon>Liparidae</taxon>
        <taxon>Liparis</taxon>
    </lineage>
</organism>
<evidence type="ECO:0000256" key="1">
    <source>
        <dbReference type="SAM" id="MobiDB-lite"/>
    </source>
</evidence>
<dbReference type="EMBL" id="SRLO01004904">
    <property type="protein sequence ID" value="TNN30054.1"/>
    <property type="molecule type" value="Genomic_DNA"/>
</dbReference>
<feature type="compositionally biased region" description="Low complexity" evidence="1">
    <location>
        <begin position="68"/>
        <end position="83"/>
    </location>
</feature>
<keyword evidence="3" id="KW-1185">Reference proteome</keyword>
<dbReference type="AlphaFoldDB" id="A0A4Z2ENM2"/>